<organism evidence="2 3">
    <name type="scientific">Rhizobium jaguaris</name>
    <dbReference type="NCBI Taxonomy" id="1312183"/>
    <lineage>
        <taxon>Bacteria</taxon>
        <taxon>Pseudomonadati</taxon>
        <taxon>Pseudomonadota</taxon>
        <taxon>Alphaproteobacteria</taxon>
        <taxon>Hyphomicrobiales</taxon>
        <taxon>Rhizobiaceae</taxon>
        <taxon>Rhizobium/Agrobacterium group</taxon>
        <taxon>Rhizobium</taxon>
    </lineage>
</organism>
<proteinExistence type="predicted"/>
<dbReference type="EMBL" id="CP032694">
    <property type="protein sequence ID" value="AYG60017.1"/>
    <property type="molecule type" value="Genomic_DNA"/>
</dbReference>
<evidence type="ECO:0000313" key="3">
    <source>
        <dbReference type="Proteomes" id="UP000282195"/>
    </source>
</evidence>
<reference evidence="2 3" key="1">
    <citation type="submission" date="2018-10" db="EMBL/GenBank/DDBJ databases">
        <title>Rhizobium etli, R. leguminosarum and a new Rhizobium genospecies from Phaseolus dumosus.</title>
        <authorList>
            <person name="Ramirez-Puebla S.T."/>
            <person name="Rogel-Hernandez M.A."/>
            <person name="Guerrero G."/>
            <person name="Ormeno-Orrillo E."/>
            <person name="Martinez-Romero J.C."/>
            <person name="Negrete-Yankelevich S."/>
            <person name="Martinez-Romero E."/>
        </authorList>
    </citation>
    <scope>NUCLEOTIDE SEQUENCE [LARGE SCALE GENOMIC DNA]</scope>
    <source>
        <strain evidence="2 3">CCGE525</strain>
    </source>
</reference>
<feature type="compositionally biased region" description="Polar residues" evidence="1">
    <location>
        <begin position="71"/>
        <end position="82"/>
    </location>
</feature>
<dbReference type="OrthoDB" id="8759480at2"/>
<gene>
    <name evidence="2" type="ORF">CCGE525_15260</name>
</gene>
<accession>A0A387FQR9</accession>
<feature type="region of interest" description="Disordered" evidence="1">
    <location>
        <begin position="63"/>
        <end position="82"/>
    </location>
</feature>
<dbReference type="Proteomes" id="UP000282195">
    <property type="component" value="Chromosome"/>
</dbReference>
<dbReference type="AlphaFoldDB" id="A0A387FQR9"/>
<protein>
    <submittedName>
        <fullName evidence="2">Uncharacterized protein</fullName>
    </submittedName>
</protein>
<evidence type="ECO:0000256" key="1">
    <source>
        <dbReference type="SAM" id="MobiDB-lite"/>
    </source>
</evidence>
<evidence type="ECO:0000313" key="2">
    <source>
        <dbReference type="EMBL" id="AYG60017.1"/>
    </source>
</evidence>
<dbReference type="KEGG" id="rjg:CCGE525_15260"/>
<keyword evidence="3" id="KW-1185">Reference proteome</keyword>
<sequence length="82" mass="9181">MIGRCAMCKRQLDLEGDPLSGNTGGDCWGCVGHMEAFCGGDPQENISIGFVAKEIEWGWRERDGRPKPQSFFLSNPQYWPSE</sequence>
<name>A0A387FQR9_9HYPH</name>